<gene>
    <name evidence="2" type="ORF">MUS1_12475</name>
</gene>
<keyword evidence="1" id="KW-1133">Transmembrane helix</keyword>
<dbReference type="RefSeq" id="WP_036161000.1">
    <property type="nucleotide sequence ID" value="NZ_JAMB01000006.1"/>
</dbReference>
<dbReference type="STRING" id="1122207.MUS1_12475"/>
<name>X7E4I5_9GAMM</name>
<comment type="caution">
    <text evidence="2">The sequence shown here is derived from an EMBL/GenBank/DDBJ whole genome shotgun (WGS) entry which is preliminary data.</text>
</comment>
<evidence type="ECO:0000313" key="2">
    <source>
        <dbReference type="EMBL" id="ETX10785.1"/>
    </source>
</evidence>
<accession>X7E4I5</accession>
<keyword evidence="1" id="KW-0472">Membrane</keyword>
<dbReference type="AlphaFoldDB" id="X7E4I5"/>
<feature type="transmembrane region" description="Helical" evidence="1">
    <location>
        <begin position="22"/>
        <end position="42"/>
    </location>
</feature>
<proteinExistence type="predicted"/>
<dbReference type="Proteomes" id="UP000054058">
    <property type="component" value="Unassembled WGS sequence"/>
</dbReference>
<sequence length="73" mass="8200">MKTESFIPSTEKNKSSKKATDYWSMLFVSLIFLSSISCFLFANHTDRAQANTLSDTTGKISMMKIDIDHSSKS</sequence>
<evidence type="ECO:0000256" key="1">
    <source>
        <dbReference type="SAM" id="Phobius"/>
    </source>
</evidence>
<dbReference type="PATRIC" id="fig|1122207.3.peg.1631"/>
<keyword evidence="1" id="KW-0812">Transmembrane</keyword>
<organism evidence="2 3">
    <name type="scientific">Marinomonas ushuaiensis DSM 15871</name>
    <dbReference type="NCBI Taxonomy" id="1122207"/>
    <lineage>
        <taxon>Bacteria</taxon>
        <taxon>Pseudomonadati</taxon>
        <taxon>Pseudomonadota</taxon>
        <taxon>Gammaproteobacteria</taxon>
        <taxon>Oceanospirillales</taxon>
        <taxon>Oceanospirillaceae</taxon>
        <taxon>Marinomonas</taxon>
    </lineage>
</organism>
<keyword evidence="3" id="KW-1185">Reference proteome</keyword>
<reference evidence="2 3" key="1">
    <citation type="submission" date="2014-01" db="EMBL/GenBank/DDBJ databases">
        <title>Marinomonas ushuaiensis DSM 15871 Genome Sequencing.</title>
        <authorList>
            <person name="Lai Q."/>
            <person name="Shao Z.S."/>
        </authorList>
    </citation>
    <scope>NUCLEOTIDE SEQUENCE [LARGE SCALE GENOMIC DNA]</scope>
    <source>
        <strain evidence="2 3">DSM 15871</strain>
    </source>
</reference>
<protein>
    <submittedName>
        <fullName evidence="2">Uncharacterized protein</fullName>
    </submittedName>
</protein>
<dbReference type="EMBL" id="JAMB01000006">
    <property type="protein sequence ID" value="ETX10785.1"/>
    <property type="molecule type" value="Genomic_DNA"/>
</dbReference>
<evidence type="ECO:0000313" key="3">
    <source>
        <dbReference type="Proteomes" id="UP000054058"/>
    </source>
</evidence>